<dbReference type="InterPro" id="IPR051697">
    <property type="entry name" value="Patched_domain-protein"/>
</dbReference>
<dbReference type="PANTHER" id="PTHR10796:SF92">
    <property type="entry name" value="PATCHED-RELATED, ISOFORM A"/>
    <property type="match status" value="1"/>
</dbReference>
<feature type="transmembrane region" description="Helical" evidence="2">
    <location>
        <begin position="333"/>
        <end position="350"/>
    </location>
</feature>
<feature type="transmembrane region" description="Helical" evidence="2">
    <location>
        <begin position="813"/>
        <end position="844"/>
    </location>
</feature>
<feature type="transmembrane region" description="Helical" evidence="2">
    <location>
        <begin position="445"/>
        <end position="470"/>
    </location>
</feature>
<evidence type="ECO:0000259" key="3">
    <source>
        <dbReference type="PROSITE" id="PS50156"/>
    </source>
</evidence>
<keyword evidence="2" id="KW-0812">Transmembrane</keyword>
<keyword evidence="5" id="KW-1185">Reference proteome</keyword>
<evidence type="ECO:0000313" key="4">
    <source>
        <dbReference type="EMBL" id="CAK8696969.1"/>
    </source>
</evidence>
<protein>
    <recommendedName>
        <fullName evidence="3">SSD domain-containing protein</fullName>
    </recommendedName>
</protein>
<feature type="transmembrane region" description="Helical" evidence="2">
    <location>
        <begin position="911"/>
        <end position="931"/>
    </location>
</feature>
<sequence>MQNRESFQTCRFFRIYKYIQVIGSAIHGHSIFFVVIPVLLAIVFGLVMLANTGRSREVHQVNVKDMFISPNENVEKIREFDKEWFGDTWASVGSSRHCGYLLIRTRQVVDIFTEDALSVVLKLHDVAINIRVEDPTNGNSITYEEVCQRVPPTLGRNETGSYCLTDPLMDLLLCSIAVPSHKVVLKVEEKTQTLEALLSPISSYSNSNDLTGSGSSSRCLKMDNRRVSLGLSVGLIDKDALHTLSARALRTFFLLRDATKNERRKARLWLYKFEDIFSSLDERDVILYPFTTQSVNKAWLQNISFGVYHAIVLCSIDFLLILVYVNWLNTLCFGAYLGACGAVSLTMSLLSTYTIHLLMYGTLDFNFVLCALFITIVNGLFQSSYAKRYLYNETCSACDEPDCDETFVQTYQEIFLFCIALTFIFAGSFAMTAIPFSLSSLRNMCVMSCIGFALTFLYQVTFFPACIRLYEVKLSELTFKCCTKLGVSHGNRRFRRAPKLMSVRIVEQQGSNSRRVHRNVSASKLTNLKRKVRDWIDAYIENVTANCIRPIGVIILLTYISFSYVGCLHFTEQISMSQLLSMDSAAYKYLKGEENYFDTVGCRFVVMGKFAGNPWDKNVREEFFEIHDKLIQVEAVHNILSRNWFLAYIQSFQSETAQYLSGKSSEAVGIYEDDYSPADEGYSASTESEEMDIRTDKELPSLMSMPEDKDWKTLWENFTQSDEFKHYYARDINYSSESHYAEGDGNAKKGFTGFRWIYQMRHASFTDERFQLLLTISELLKKTNFSTINSLYIDAPEFDWWKSIKAGEFNKPLIYLLIFSVVTIFAAVAILKSALVVFWCAATGTSVSFGITGMLSYCGIGLDSFTIVCIVFSFSFSVGVVSDMIFLFVAGKNGGRALWANIALRRCGQQATFCFLLVLVCSLILAYQASYMSRGPLVALMISTFFTAGHVFLFLPVLLTVFPPSKKITRGLSNVTAEEPINDKQVHSTGISMDSKSRPHLHARRYFYDFQRASSFRSDEEDARIEQHVTCL</sequence>
<feature type="transmembrane region" description="Helical" evidence="2">
    <location>
        <begin position="31"/>
        <end position="50"/>
    </location>
</feature>
<name>A0ABP0GZ16_CLALP</name>
<comment type="similarity">
    <text evidence="1">Belongs to the patched family.</text>
</comment>
<evidence type="ECO:0000256" key="1">
    <source>
        <dbReference type="ARBA" id="ARBA00005585"/>
    </source>
</evidence>
<gene>
    <name evidence="4" type="ORF">CVLEPA_LOCUS30263</name>
</gene>
<reference evidence="4 5" key="1">
    <citation type="submission" date="2024-02" db="EMBL/GenBank/DDBJ databases">
        <authorList>
            <person name="Daric V."/>
            <person name="Darras S."/>
        </authorList>
    </citation>
    <scope>NUCLEOTIDE SEQUENCE [LARGE SCALE GENOMIC DNA]</scope>
</reference>
<evidence type="ECO:0000256" key="2">
    <source>
        <dbReference type="SAM" id="Phobius"/>
    </source>
</evidence>
<dbReference type="Proteomes" id="UP001642483">
    <property type="component" value="Unassembled WGS sequence"/>
</dbReference>
<dbReference type="PANTHER" id="PTHR10796">
    <property type="entry name" value="PATCHED-RELATED"/>
    <property type="match status" value="1"/>
</dbReference>
<feature type="transmembrane region" description="Helical" evidence="2">
    <location>
        <begin position="551"/>
        <end position="571"/>
    </location>
</feature>
<accession>A0ABP0GZ16</accession>
<feature type="transmembrane region" description="Helical" evidence="2">
    <location>
        <begin position="307"/>
        <end position="327"/>
    </location>
</feature>
<feature type="transmembrane region" description="Helical" evidence="2">
    <location>
        <begin position="937"/>
        <end position="962"/>
    </location>
</feature>
<feature type="transmembrane region" description="Helical" evidence="2">
    <location>
        <begin position="864"/>
        <end position="890"/>
    </location>
</feature>
<keyword evidence="2" id="KW-1133">Transmembrane helix</keyword>
<dbReference type="EMBL" id="CAWYQH010000163">
    <property type="protein sequence ID" value="CAK8696969.1"/>
    <property type="molecule type" value="Genomic_DNA"/>
</dbReference>
<feature type="domain" description="SSD" evidence="3">
    <location>
        <begin position="337"/>
        <end position="469"/>
    </location>
</feature>
<proteinExistence type="inferred from homology"/>
<dbReference type="PROSITE" id="PS50156">
    <property type="entry name" value="SSD"/>
    <property type="match status" value="1"/>
</dbReference>
<dbReference type="InterPro" id="IPR000731">
    <property type="entry name" value="SSD"/>
</dbReference>
<feature type="transmembrane region" description="Helical" evidence="2">
    <location>
        <begin position="357"/>
        <end position="381"/>
    </location>
</feature>
<feature type="transmembrane region" description="Helical" evidence="2">
    <location>
        <begin position="414"/>
        <end position="438"/>
    </location>
</feature>
<comment type="caution">
    <text evidence="4">The sequence shown here is derived from an EMBL/GenBank/DDBJ whole genome shotgun (WGS) entry which is preliminary data.</text>
</comment>
<organism evidence="4 5">
    <name type="scientific">Clavelina lepadiformis</name>
    <name type="common">Light-bulb sea squirt</name>
    <name type="synonym">Ascidia lepadiformis</name>
    <dbReference type="NCBI Taxonomy" id="159417"/>
    <lineage>
        <taxon>Eukaryota</taxon>
        <taxon>Metazoa</taxon>
        <taxon>Chordata</taxon>
        <taxon>Tunicata</taxon>
        <taxon>Ascidiacea</taxon>
        <taxon>Aplousobranchia</taxon>
        <taxon>Clavelinidae</taxon>
        <taxon>Clavelina</taxon>
    </lineage>
</organism>
<keyword evidence="2" id="KW-0472">Membrane</keyword>
<evidence type="ECO:0000313" key="5">
    <source>
        <dbReference type="Proteomes" id="UP001642483"/>
    </source>
</evidence>